<dbReference type="Proteomes" id="UP000002139">
    <property type="component" value="Chromosome"/>
</dbReference>
<dbReference type="HOGENOM" id="CLU_787326_0_0_7"/>
<evidence type="ECO:0000313" key="1">
    <source>
        <dbReference type="EMBL" id="CAN91929.1"/>
    </source>
</evidence>
<evidence type="ECO:0000313" key="2">
    <source>
        <dbReference type="Proteomes" id="UP000002139"/>
    </source>
</evidence>
<sequence length="352" mass="34230">MNCRRGSLRAVLFRARSLLVLVVLAALAVGCGSREQLVGLPDLTGAGGAPDAPPPDPPVCREDGLPCQGAADCCSAACAQGICGGDSCARDGAPCAAPGDCCAGLCAGGLCGQGCSADGSVCGQSADCCTGRCNAGICGGCRSDGVACGSADACCSGVCAQGVCGGAACSHAPCEIGAPLAADCGGCAAELCRFDPFCCTTSWDEICVGEVPRLCGLVCAECAADGSRCASGEACCSGACEDGVCRPPCTRDGQPCADSGECCNGSCQNGLCGGPACPSDGTGCGGCVAERCCAQLSQCLLSPTCADDVACFFGCLDEGSGPAVCGFQCIHSPETLQLLRCVGRSCGGGTCF</sequence>
<proteinExistence type="predicted"/>
<dbReference type="eggNOG" id="COG3055">
    <property type="taxonomic scope" value="Bacteria"/>
</dbReference>
<dbReference type="PROSITE" id="PS51257">
    <property type="entry name" value="PROKAR_LIPOPROTEIN"/>
    <property type="match status" value="1"/>
</dbReference>
<dbReference type="KEGG" id="scl:sce1771"/>
<dbReference type="EMBL" id="AM746676">
    <property type="protein sequence ID" value="CAN91929.1"/>
    <property type="molecule type" value="Genomic_DNA"/>
</dbReference>
<name>A9FJ86_SORC5</name>
<protein>
    <submittedName>
        <fullName evidence="1">Keratin associated protein 5-4</fullName>
    </submittedName>
</protein>
<dbReference type="STRING" id="448385.sce1771"/>
<dbReference type="AlphaFoldDB" id="A9FJ86"/>
<gene>
    <name evidence="1" type="ordered locus">sce1771</name>
</gene>
<dbReference type="GO" id="GO:0005882">
    <property type="term" value="C:intermediate filament"/>
    <property type="evidence" value="ECO:0007669"/>
    <property type="project" value="UniProtKB-KW"/>
</dbReference>
<accession>A9FJ86</accession>
<keyword evidence="1" id="KW-0416">Keratin</keyword>
<organism evidence="1 2">
    <name type="scientific">Sorangium cellulosum (strain So ce56)</name>
    <name type="common">Polyangium cellulosum (strain So ce56)</name>
    <dbReference type="NCBI Taxonomy" id="448385"/>
    <lineage>
        <taxon>Bacteria</taxon>
        <taxon>Pseudomonadati</taxon>
        <taxon>Myxococcota</taxon>
        <taxon>Polyangia</taxon>
        <taxon>Polyangiales</taxon>
        <taxon>Polyangiaceae</taxon>
        <taxon>Sorangium</taxon>
    </lineage>
</organism>
<keyword evidence="2" id="KW-1185">Reference proteome</keyword>
<reference evidence="1 2" key="1">
    <citation type="journal article" date="2007" name="Nat. Biotechnol.">
        <title>Complete genome sequence of the myxobacterium Sorangium cellulosum.</title>
        <authorList>
            <person name="Schneiker S."/>
            <person name="Perlova O."/>
            <person name="Kaiser O."/>
            <person name="Gerth K."/>
            <person name="Alici A."/>
            <person name="Altmeyer M.O."/>
            <person name="Bartels D."/>
            <person name="Bekel T."/>
            <person name="Beyer S."/>
            <person name="Bode E."/>
            <person name="Bode H.B."/>
            <person name="Bolten C.J."/>
            <person name="Choudhuri J.V."/>
            <person name="Doss S."/>
            <person name="Elnakady Y.A."/>
            <person name="Frank B."/>
            <person name="Gaigalat L."/>
            <person name="Goesmann A."/>
            <person name="Groeger C."/>
            <person name="Gross F."/>
            <person name="Jelsbak L."/>
            <person name="Jelsbak L."/>
            <person name="Kalinowski J."/>
            <person name="Kegler C."/>
            <person name="Knauber T."/>
            <person name="Konietzny S."/>
            <person name="Kopp M."/>
            <person name="Krause L."/>
            <person name="Krug D."/>
            <person name="Linke B."/>
            <person name="Mahmud T."/>
            <person name="Martinez-Arias R."/>
            <person name="McHardy A.C."/>
            <person name="Merai M."/>
            <person name="Meyer F."/>
            <person name="Mormann S."/>
            <person name="Munoz-Dorado J."/>
            <person name="Perez J."/>
            <person name="Pradella S."/>
            <person name="Rachid S."/>
            <person name="Raddatz G."/>
            <person name="Rosenau F."/>
            <person name="Rueckert C."/>
            <person name="Sasse F."/>
            <person name="Scharfe M."/>
            <person name="Schuster S.C."/>
            <person name="Suen G."/>
            <person name="Treuner-Lange A."/>
            <person name="Velicer G.J."/>
            <person name="Vorholter F.-J."/>
            <person name="Weissman K.J."/>
            <person name="Welch R.D."/>
            <person name="Wenzel S.C."/>
            <person name="Whitworth D.E."/>
            <person name="Wilhelm S."/>
            <person name="Wittmann C."/>
            <person name="Bloecker H."/>
            <person name="Puehler A."/>
            <person name="Mueller R."/>
        </authorList>
    </citation>
    <scope>NUCLEOTIDE SEQUENCE [LARGE SCALE GENOMIC DNA]</scope>
    <source>
        <strain evidence="2">So ce56</strain>
    </source>
</reference>